<dbReference type="Pfam" id="PF00083">
    <property type="entry name" value="Sugar_tr"/>
    <property type="match status" value="1"/>
</dbReference>
<comment type="subcellular location">
    <subcellularLocation>
        <location evidence="1">Membrane</location>
        <topology evidence="1">Multi-pass membrane protein</topology>
    </subcellularLocation>
</comment>
<evidence type="ECO:0000313" key="7">
    <source>
        <dbReference type="Proteomes" id="UP000249464"/>
    </source>
</evidence>
<evidence type="ECO:0000256" key="1">
    <source>
        <dbReference type="ARBA" id="ARBA00004141"/>
    </source>
</evidence>
<dbReference type="Proteomes" id="UP000249464">
    <property type="component" value="Unassembled WGS sequence"/>
</dbReference>
<proteinExistence type="predicted"/>
<evidence type="ECO:0000256" key="3">
    <source>
        <dbReference type="ARBA" id="ARBA00022989"/>
    </source>
</evidence>
<protein>
    <submittedName>
        <fullName evidence="6">BQ5605_C014g07610 protein</fullName>
    </submittedName>
</protein>
<keyword evidence="4 5" id="KW-0472">Membrane</keyword>
<dbReference type="AlphaFoldDB" id="A0A2X0NXJ1"/>
<accession>A0A2X0NXJ1</accession>
<gene>
    <name evidence="6" type="primary">BQ5605_C014g07610</name>
    <name evidence="6" type="ORF">BQ5605_C014G07610</name>
</gene>
<keyword evidence="7" id="KW-1185">Reference proteome</keyword>
<organism evidence="6 7">
    <name type="scientific">Microbotryum silenes-dioicae</name>
    <dbReference type="NCBI Taxonomy" id="796604"/>
    <lineage>
        <taxon>Eukaryota</taxon>
        <taxon>Fungi</taxon>
        <taxon>Dikarya</taxon>
        <taxon>Basidiomycota</taxon>
        <taxon>Pucciniomycotina</taxon>
        <taxon>Microbotryomycetes</taxon>
        <taxon>Microbotryales</taxon>
        <taxon>Microbotryaceae</taxon>
        <taxon>Microbotryum</taxon>
    </lineage>
</organism>
<dbReference type="STRING" id="796604.A0A2X0NXJ1"/>
<dbReference type="InterPro" id="IPR036259">
    <property type="entry name" value="MFS_trans_sf"/>
</dbReference>
<evidence type="ECO:0000256" key="5">
    <source>
        <dbReference type="SAM" id="Phobius"/>
    </source>
</evidence>
<name>A0A2X0NXJ1_9BASI</name>
<evidence type="ECO:0000256" key="2">
    <source>
        <dbReference type="ARBA" id="ARBA00022692"/>
    </source>
</evidence>
<dbReference type="PANTHER" id="PTHR48022:SF34">
    <property type="entry name" value="MAJOR FACILITATOR SUPERFAMILY (MFS) PROFILE DOMAIN-CONTAINING PROTEIN-RELATED"/>
    <property type="match status" value="1"/>
</dbReference>
<dbReference type="InterPro" id="IPR005828">
    <property type="entry name" value="MFS_sugar_transport-like"/>
</dbReference>
<dbReference type="SUPFAM" id="SSF103473">
    <property type="entry name" value="MFS general substrate transporter"/>
    <property type="match status" value="1"/>
</dbReference>
<reference evidence="6 7" key="1">
    <citation type="submission" date="2016-11" db="EMBL/GenBank/DDBJ databases">
        <authorList>
            <person name="Jaros S."/>
            <person name="Januszkiewicz K."/>
            <person name="Wedrychowicz H."/>
        </authorList>
    </citation>
    <scope>NUCLEOTIDE SEQUENCE [LARGE SCALE GENOMIC DNA]</scope>
</reference>
<dbReference type="PANTHER" id="PTHR48022">
    <property type="entry name" value="PLASTIDIC GLUCOSE TRANSPORTER 4"/>
    <property type="match status" value="1"/>
</dbReference>
<dbReference type="GO" id="GO:0016020">
    <property type="term" value="C:membrane"/>
    <property type="evidence" value="ECO:0007669"/>
    <property type="project" value="UniProtKB-SubCell"/>
</dbReference>
<sequence>MVYEGTDGDSLAKYESSEVSVAQASKSGPKRSYTLSSTVADAHARTVAKLNAPPAPKEVNNALVYLIGITICMGLLGHRRHSIYCFGYNSVPLTLVSEIFTMRFKTISMTFCLMWQWLCTFAVVRIMPVALTNLGGKAYFPFAAIFITAGPFVYFLVPETKGLPLEAMDDLFGVAEMTDAERAVLANEKGEVGSVSHVEHAGYASAAAGVARSNTVQVMAPIDELARRV</sequence>
<evidence type="ECO:0000256" key="4">
    <source>
        <dbReference type="ARBA" id="ARBA00023136"/>
    </source>
</evidence>
<keyword evidence="3 5" id="KW-1133">Transmembrane helix</keyword>
<feature type="transmembrane region" description="Helical" evidence="5">
    <location>
        <begin position="107"/>
        <end position="127"/>
    </location>
</feature>
<keyword evidence="2 5" id="KW-0812">Transmembrane</keyword>
<evidence type="ECO:0000313" key="6">
    <source>
        <dbReference type="EMBL" id="SGY19304.1"/>
    </source>
</evidence>
<dbReference type="EMBL" id="FQNC01000016">
    <property type="protein sequence ID" value="SGY19304.1"/>
    <property type="molecule type" value="Genomic_DNA"/>
</dbReference>
<dbReference type="InterPro" id="IPR050360">
    <property type="entry name" value="MFS_Sugar_Transporters"/>
</dbReference>
<dbReference type="Gene3D" id="1.20.1250.20">
    <property type="entry name" value="MFS general substrate transporter like domains"/>
    <property type="match status" value="1"/>
</dbReference>
<feature type="transmembrane region" description="Helical" evidence="5">
    <location>
        <begin position="59"/>
        <end position="76"/>
    </location>
</feature>
<dbReference type="GO" id="GO:0005351">
    <property type="term" value="F:carbohydrate:proton symporter activity"/>
    <property type="evidence" value="ECO:0007669"/>
    <property type="project" value="TreeGrafter"/>
</dbReference>
<feature type="transmembrane region" description="Helical" evidence="5">
    <location>
        <begin position="139"/>
        <end position="157"/>
    </location>
</feature>